<reference evidence="2 3" key="1">
    <citation type="submission" date="2015-09" db="EMBL/GenBank/DDBJ databases">
        <authorList>
            <consortium name="Pathogen Informatics"/>
        </authorList>
    </citation>
    <scope>NUCLEOTIDE SEQUENCE [LARGE SCALE GENOMIC DNA]</scope>
    <source>
        <strain evidence="2 3">2789STDY5608863</strain>
    </source>
</reference>
<evidence type="ECO:0008006" key="4">
    <source>
        <dbReference type="Google" id="ProtNLM"/>
    </source>
</evidence>
<protein>
    <recommendedName>
        <fullName evidence="4">DUF4884 domain-containing protein</fullName>
    </recommendedName>
</protein>
<dbReference type="PROSITE" id="PS51257">
    <property type="entry name" value="PROKAR_LIPOPROTEIN"/>
    <property type="match status" value="1"/>
</dbReference>
<sequence>MKKRVLAIILCMTIALGVVGCSSNNCRNSAEEHILETIGEDTEYEIFYDKDTKVMYCRAYRGGVTPMYNADGTLRLYNEDSNNE</sequence>
<evidence type="ECO:0000313" key="3">
    <source>
        <dbReference type="Proteomes" id="UP000095495"/>
    </source>
</evidence>
<dbReference type="Proteomes" id="UP000095495">
    <property type="component" value="Unassembled WGS sequence"/>
</dbReference>
<feature type="chain" id="PRO_5039377231" description="DUF4884 domain-containing protein" evidence="1">
    <location>
        <begin position="18"/>
        <end position="84"/>
    </location>
</feature>
<keyword evidence="1" id="KW-0732">Signal</keyword>
<accession>A0A173UGH7</accession>
<name>A0A173UGH7_9FIRM</name>
<gene>
    <name evidence="2" type="ORF">ERS852420_02922</name>
</gene>
<evidence type="ECO:0000256" key="1">
    <source>
        <dbReference type="SAM" id="SignalP"/>
    </source>
</evidence>
<organism evidence="2 3">
    <name type="scientific">Roseburia faecis</name>
    <dbReference type="NCBI Taxonomy" id="301302"/>
    <lineage>
        <taxon>Bacteria</taxon>
        <taxon>Bacillati</taxon>
        <taxon>Bacillota</taxon>
        <taxon>Clostridia</taxon>
        <taxon>Lachnospirales</taxon>
        <taxon>Lachnospiraceae</taxon>
        <taxon>Roseburia</taxon>
    </lineage>
</organism>
<dbReference type="RefSeq" id="WP_055263760.1">
    <property type="nucleotide sequence ID" value="NZ_CYXV01000014.1"/>
</dbReference>
<evidence type="ECO:0000313" key="2">
    <source>
        <dbReference type="EMBL" id="CUN13446.1"/>
    </source>
</evidence>
<dbReference type="EMBL" id="CYXV01000014">
    <property type="protein sequence ID" value="CUN13446.1"/>
    <property type="molecule type" value="Genomic_DNA"/>
</dbReference>
<dbReference type="AlphaFoldDB" id="A0A173UGH7"/>
<feature type="signal peptide" evidence="1">
    <location>
        <begin position="1"/>
        <end position="17"/>
    </location>
</feature>
<proteinExistence type="predicted"/>